<dbReference type="EMBL" id="LR797134">
    <property type="protein sequence ID" value="CAB4189434.1"/>
    <property type="molecule type" value="Genomic_DNA"/>
</dbReference>
<name>A0A6J5RDF4_9CAUD</name>
<evidence type="ECO:0000313" key="5">
    <source>
        <dbReference type="EMBL" id="CAB4215825.1"/>
    </source>
</evidence>
<proteinExistence type="predicted"/>
<protein>
    <submittedName>
        <fullName evidence="4">Uncharacterized protein</fullName>
    </submittedName>
</protein>
<evidence type="ECO:0000313" key="1">
    <source>
        <dbReference type="EMBL" id="CAB4173801.1"/>
    </source>
</evidence>
<organism evidence="4">
    <name type="scientific">uncultured Caudovirales phage</name>
    <dbReference type="NCBI Taxonomy" id="2100421"/>
    <lineage>
        <taxon>Viruses</taxon>
        <taxon>Duplodnaviria</taxon>
        <taxon>Heunggongvirae</taxon>
        <taxon>Uroviricota</taxon>
        <taxon>Caudoviricetes</taxon>
        <taxon>Peduoviridae</taxon>
        <taxon>Maltschvirus</taxon>
        <taxon>Maltschvirus maltsch</taxon>
    </lineage>
</organism>
<dbReference type="EMBL" id="LR796973">
    <property type="protein sequence ID" value="CAB4178761.1"/>
    <property type="molecule type" value="Genomic_DNA"/>
</dbReference>
<evidence type="ECO:0000313" key="3">
    <source>
        <dbReference type="EMBL" id="CAB4189434.1"/>
    </source>
</evidence>
<reference evidence="4" key="1">
    <citation type="submission" date="2020-05" db="EMBL/GenBank/DDBJ databases">
        <authorList>
            <person name="Chiriac C."/>
            <person name="Salcher M."/>
            <person name="Ghai R."/>
            <person name="Kavagutti S V."/>
        </authorList>
    </citation>
    <scope>NUCLEOTIDE SEQUENCE</scope>
</reference>
<sequence>MNTNDIAALIEATTTKIMDEWTAEAIAAGVDVDTYICDKNDELEDSQPDVCMAISAAHLRRLGLVTA</sequence>
<gene>
    <name evidence="2" type="ORF">UFOVP1028_1</name>
    <name evidence="3" type="ORF">UFOVP1187_18</name>
    <name evidence="4" type="ORF">UFOVP1235_35</name>
    <name evidence="5" type="ORF">UFOVP1488_18</name>
    <name evidence="1" type="ORF">UFOVP960_12</name>
</gene>
<dbReference type="EMBL" id="LR797191">
    <property type="protein sequence ID" value="CAB4192427.1"/>
    <property type="molecule type" value="Genomic_DNA"/>
</dbReference>
<accession>A0A6J5RDF4</accession>
<evidence type="ECO:0000313" key="2">
    <source>
        <dbReference type="EMBL" id="CAB4178761.1"/>
    </source>
</evidence>
<dbReference type="EMBL" id="LR796913">
    <property type="protein sequence ID" value="CAB4173801.1"/>
    <property type="molecule type" value="Genomic_DNA"/>
</dbReference>
<dbReference type="EMBL" id="LR797432">
    <property type="protein sequence ID" value="CAB4215825.1"/>
    <property type="molecule type" value="Genomic_DNA"/>
</dbReference>
<evidence type="ECO:0000313" key="4">
    <source>
        <dbReference type="EMBL" id="CAB4192427.1"/>
    </source>
</evidence>